<proteinExistence type="predicted"/>
<keyword evidence="3" id="KW-1185">Reference proteome</keyword>
<evidence type="ECO:0008006" key="4">
    <source>
        <dbReference type="Google" id="ProtNLM"/>
    </source>
</evidence>
<dbReference type="RefSeq" id="WP_217285932.1">
    <property type="nucleotide sequence ID" value="NZ_CP077683.1"/>
</dbReference>
<keyword evidence="1" id="KW-0732">Signal</keyword>
<organism evidence="2 3">
    <name type="scientific">Geomonas subterranea</name>
    <dbReference type="NCBI Taxonomy" id="2847989"/>
    <lineage>
        <taxon>Bacteria</taxon>
        <taxon>Pseudomonadati</taxon>
        <taxon>Thermodesulfobacteriota</taxon>
        <taxon>Desulfuromonadia</taxon>
        <taxon>Geobacterales</taxon>
        <taxon>Geobacteraceae</taxon>
        <taxon>Geomonas</taxon>
    </lineage>
</organism>
<accession>A0ABX8LB56</accession>
<evidence type="ECO:0000256" key="1">
    <source>
        <dbReference type="SAM" id="SignalP"/>
    </source>
</evidence>
<dbReference type="EMBL" id="CP077683">
    <property type="protein sequence ID" value="QXE89241.1"/>
    <property type="molecule type" value="Genomic_DNA"/>
</dbReference>
<feature type="chain" id="PRO_5046052220" description="DUF4440 domain-containing protein" evidence="1">
    <location>
        <begin position="23"/>
        <end position="144"/>
    </location>
</feature>
<protein>
    <recommendedName>
        <fullName evidence="4">DUF4440 domain-containing protein</fullName>
    </recommendedName>
</protein>
<evidence type="ECO:0000313" key="3">
    <source>
        <dbReference type="Proteomes" id="UP000683559"/>
    </source>
</evidence>
<feature type="signal peptide" evidence="1">
    <location>
        <begin position="1"/>
        <end position="22"/>
    </location>
</feature>
<name>A0ABX8LB56_9BACT</name>
<dbReference type="Proteomes" id="UP000683559">
    <property type="component" value="Chromosome"/>
</dbReference>
<reference evidence="2 3" key="1">
    <citation type="submission" date="2021-06" db="EMBL/GenBank/DDBJ databases">
        <title>Gemonas diversity in paddy soil.</title>
        <authorList>
            <person name="Liu G."/>
        </authorList>
    </citation>
    <scope>NUCLEOTIDE SEQUENCE [LARGE SCALE GENOMIC DNA]</scope>
    <source>
        <strain evidence="2 3">RG2</strain>
    </source>
</reference>
<sequence>MLGRVIIIAYFIAFALVTSAEATSDAQLFWNRFRQAVLSGDSASVATMTKLPLWVRGPDDNDPVMYYGGQDLDRVLRRLLNQEVSILQAGKITTRSMREVIKEKTTLSPKDLQVPNSLSVELLYFEKVAGKWFLTRGYLEDGSY</sequence>
<gene>
    <name evidence="2" type="ORF">KP001_12295</name>
</gene>
<evidence type="ECO:0000313" key="2">
    <source>
        <dbReference type="EMBL" id="QXE89241.1"/>
    </source>
</evidence>